<comment type="subcellular location">
    <subcellularLocation>
        <location evidence="1">Cell membrane</location>
        <topology evidence="1">Multi-pass membrane protein</topology>
    </subcellularLocation>
</comment>
<dbReference type="PANTHER" id="PTHR23513">
    <property type="entry name" value="INTEGRAL MEMBRANE EFFLUX PROTEIN-RELATED"/>
    <property type="match status" value="1"/>
</dbReference>
<evidence type="ECO:0000256" key="1">
    <source>
        <dbReference type="ARBA" id="ARBA00004651"/>
    </source>
</evidence>
<evidence type="ECO:0000256" key="2">
    <source>
        <dbReference type="ARBA" id="ARBA00022448"/>
    </source>
</evidence>
<dbReference type="Gene3D" id="1.20.1250.20">
    <property type="entry name" value="MFS general substrate transporter like domains"/>
    <property type="match status" value="1"/>
</dbReference>
<evidence type="ECO:0000256" key="4">
    <source>
        <dbReference type="ARBA" id="ARBA00022692"/>
    </source>
</evidence>
<feature type="transmembrane region" description="Helical" evidence="7">
    <location>
        <begin position="335"/>
        <end position="356"/>
    </location>
</feature>
<dbReference type="GO" id="GO:0005886">
    <property type="term" value="C:plasma membrane"/>
    <property type="evidence" value="ECO:0007669"/>
    <property type="project" value="UniProtKB-SubCell"/>
</dbReference>
<dbReference type="CDD" id="cd06173">
    <property type="entry name" value="MFS_MefA_like"/>
    <property type="match status" value="1"/>
</dbReference>
<evidence type="ECO:0000259" key="8">
    <source>
        <dbReference type="PROSITE" id="PS50850"/>
    </source>
</evidence>
<feature type="domain" description="Major facilitator superfamily (MFS) profile" evidence="8">
    <location>
        <begin position="1"/>
        <end position="209"/>
    </location>
</feature>
<comment type="caution">
    <text evidence="9">The sequence shown here is derived from an EMBL/GenBank/DDBJ whole genome shotgun (WGS) entry which is preliminary data.</text>
</comment>
<dbReference type="AlphaFoldDB" id="A0A9X1VAJ8"/>
<dbReference type="PROSITE" id="PS50850">
    <property type="entry name" value="MFS"/>
    <property type="match status" value="2"/>
</dbReference>
<proteinExistence type="predicted"/>
<keyword evidence="10" id="KW-1185">Reference proteome</keyword>
<gene>
    <name evidence="9" type="ORF">MM817_02226</name>
</gene>
<feature type="domain" description="Major facilitator superfamily (MFS) profile" evidence="8">
    <location>
        <begin position="244"/>
        <end position="443"/>
    </location>
</feature>
<keyword evidence="2" id="KW-0813">Transport</keyword>
<feature type="transmembrane region" description="Helical" evidence="7">
    <location>
        <begin position="308"/>
        <end position="329"/>
    </location>
</feature>
<evidence type="ECO:0000256" key="7">
    <source>
        <dbReference type="SAM" id="Phobius"/>
    </source>
</evidence>
<feature type="transmembrane region" description="Helical" evidence="7">
    <location>
        <begin position="402"/>
        <end position="419"/>
    </location>
</feature>
<organism evidence="9 10">
    <name type="scientific">Sulfoacidibacillus ferrooxidans</name>
    <dbReference type="NCBI Taxonomy" id="2005001"/>
    <lineage>
        <taxon>Bacteria</taxon>
        <taxon>Bacillati</taxon>
        <taxon>Bacillota</taxon>
        <taxon>Bacilli</taxon>
        <taxon>Bacillales</taxon>
        <taxon>Alicyclobacillaceae</taxon>
        <taxon>Sulfoacidibacillus</taxon>
    </lineage>
</organism>
<evidence type="ECO:0000313" key="9">
    <source>
        <dbReference type="EMBL" id="MCI0183934.1"/>
    </source>
</evidence>
<reference evidence="9" key="1">
    <citation type="submission" date="2022-03" db="EMBL/GenBank/DDBJ databases">
        <title>Draft Genome Sequence of Firmicute Strain S0AB, a Heterotrophic Iron/Sulfur-Oxidizing Extreme Acidophile.</title>
        <authorList>
            <person name="Vergara E."/>
            <person name="Pakostova E."/>
            <person name="Johnson D.B."/>
            <person name="Holmes D.S."/>
        </authorList>
    </citation>
    <scope>NUCLEOTIDE SEQUENCE</scope>
    <source>
        <strain evidence="9">S0AB</strain>
    </source>
</reference>
<dbReference type="Pfam" id="PF07690">
    <property type="entry name" value="MFS_1"/>
    <property type="match status" value="1"/>
</dbReference>
<feature type="transmembrane region" description="Helical" evidence="7">
    <location>
        <begin position="25"/>
        <end position="51"/>
    </location>
</feature>
<feature type="transmembrane region" description="Helical" evidence="7">
    <location>
        <begin position="63"/>
        <end position="83"/>
    </location>
</feature>
<feature type="transmembrane region" description="Helical" evidence="7">
    <location>
        <begin position="118"/>
        <end position="137"/>
    </location>
</feature>
<dbReference type="RefSeq" id="WP_241714915.1">
    <property type="nucleotide sequence ID" value="NZ_JALBUF010000007.1"/>
</dbReference>
<dbReference type="GO" id="GO:0022857">
    <property type="term" value="F:transmembrane transporter activity"/>
    <property type="evidence" value="ECO:0007669"/>
    <property type="project" value="InterPro"/>
</dbReference>
<feature type="transmembrane region" description="Helical" evidence="7">
    <location>
        <begin position="368"/>
        <end position="390"/>
    </location>
</feature>
<dbReference type="PANTHER" id="PTHR23513:SF6">
    <property type="entry name" value="MAJOR FACILITATOR SUPERFAMILY ASSOCIATED DOMAIN-CONTAINING PROTEIN"/>
    <property type="match status" value="1"/>
</dbReference>
<evidence type="ECO:0000256" key="3">
    <source>
        <dbReference type="ARBA" id="ARBA00022475"/>
    </source>
</evidence>
<evidence type="ECO:0000256" key="5">
    <source>
        <dbReference type="ARBA" id="ARBA00022989"/>
    </source>
</evidence>
<dbReference type="SUPFAM" id="SSF103473">
    <property type="entry name" value="MFS general substrate transporter"/>
    <property type="match status" value="1"/>
</dbReference>
<dbReference type="InterPro" id="IPR020846">
    <property type="entry name" value="MFS_dom"/>
</dbReference>
<dbReference type="EMBL" id="JALBUF010000007">
    <property type="protein sequence ID" value="MCI0183934.1"/>
    <property type="molecule type" value="Genomic_DNA"/>
</dbReference>
<dbReference type="InterPro" id="IPR011701">
    <property type="entry name" value="MFS"/>
</dbReference>
<dbReference type="InterPro" id="IPR036259">
    <property type="entry name" value="MFS_trans_sf"/>
</dbReference>
<evidence type="ECO:0000256" key="6">
    <source>
        <dbReference type="ARBA" id="ARBA00023136"/>
    </source>
</evidence>
<feature type="transmembrane region" description="Helical" evidence="7">
    <location>
        <begin position="243"/>
        <end position="270"/>
    </location>
</feature>
<dbReference type="Proteomes" id="UP001139263">
    <property type="component" value="Unassembled WGS sequence"/>
</dbReference>
<protein>
    <recommendedName>
        <fullName evidence="8">Major facilitator superfamily (MFS) profile domain-containing protein</fullName>
    </recommendedName>
</protein>
<feature type="transmembrane region" description="Helical" evidence="7">
    <location>
        <begin position="95"/>
        <end position="112"/>
    </location>
</feature>
<name>A0A9X1VAJ8_9BACL</name>
<feature type="transmembrane region" description="Helical" evidence="7">
    <location>
        <begin position="282"/>
        <end position="301"/>
    </location>
</feature>
<keyword evidence="5 7" id="KW-1133">Transmembrane helix</keyword>
<accession>A0A9X1VAJ8</accession>
<evidence type="ECO:0000313" key="10">
    <source>
        <dbReference type="Proteomes" id="UP001139263"/>
    </source>
</evidence>
<keyword evidence="6 7" id="KW-0472">Membrane</keyword>
<feature type="transmembrane region" description="Helical" evidence="7">
    <location>
        <begin position="186"/>
        <end position="204"/>
    </location>
</feature>
<keyword evidence="3" id="KW-1003">Cell membrane</keyword>
<keyword evidence="4 7" id="KW-0812">Transmembrane</keyword>
<sequence>MIQETSHDAVEVLHKRFYLFKDKNFLSLMFGTWFSTIGDGAYFIILGWYVLNITGSEVALGTTLTAASIPRIIFMLVGGALADRIDRKRILMMSLFIRAVLLILFAFLIVGVHRKPELWLIDWIAVSFGIIDAFFYPASSSIVPSAVPTQVFEKANSLIQTVQQLSTVLGPLLAAGLLLFLDYQMMFVGISMIYLLSTTLLSFLKLRRYVDHVSSLENQIIESPSSMWSEIREGTLFVWSSRILATLMLISLMINLLFMGPINIGIPILIKSFGWSGGTYGLYESGFGLGAVLGGLLVVMMKGFRGKFIWLAGLGAFMGSAMAGIGFVYAPWGGILLMILMGIAIAIVNIPLINYIQTIVPANKLGRTMSVLTLMSMGLVPVSYTVSSFIIEAKWINVRELLLGSGILITLLFCSLYLIRDFRNMEEHPVWKNKYLQNDVESS</sequence>